<keyword evidence="4" id="KW-0449">Lipoprotein</keyword>
<dbReference type="InterPro" id="IPR029050">
    <property type="entry name" value="Immunoprotect_excell_Ig-like"/>
</dbReference>
<feature type="chain" id="PRO_5004889223" evidence="2">
    <location>
        <begin position="24"/>
        <end position="161"/>
    </location>
</feature>
<dbReference type="Pfam" id="PF11611">
    <property type="entry name" value="DUF4352"/>
    <property type="match status" value="1"/>
</dbReference>
<keyword evidence="1 2" id="KW-0732">Signal</keyword>
<comment type="caution">
    <text evidence="4">The sequence shown here is derived from an EMBL/GenBank/DDBJ whole genome shotgun (WGS) entry which is preliminary data.</text>
</comment>
<dbReference type="STRING" id="1265819.PGRAN_09456"/>
<dbReference type="AlphaFoldDB" id="W7BSA1"/>
<dbReference type="Pfam" id="PF08139">
    <property type="entry name" value="LPAM_1"/>
    <property type="match status" value="1"/>
</dbReference>
<dbReference type="PATRIC" id="fig|1265819.5.peg.1886"/>
<dbReference type="Proteomes" id="UP000019253">
    <property type="component" value="Unassembled WGS sequence"/>
</dbReference>
<protein>
    <submittedName>
        <fullName evidence="4">Lipoprotein</fullName>
    </submittedName>
</protein>
<dbReference type="InterPro" id="IPR012640">
    <property type="entry name" value="Membr_lipoprot_lipid_attach_CS"/>
</dbReference>
<evidence type="ECO:0000259" key="3">
    <source>
        <dbReference type="Pfam" id="PF11611"/>
    </source>
</evidence>
<dbReference type="Gene3D" id="2.60.40.1240">
    <property type="match status" value="1"/>
</dbReference>
<proteinExistence type="predicted"/>
<evidence type="ECO:0000256" key="1">
    <source>
        <dbReference type="ARBA" id="ARBA00022729"/>
    </source>
</evidence>
<dbReference type="PROSITE" id="PS51257">
    <property type="entry name" value="PROKAR_LIPOPROTEIN"/>
    <property type="match status" value="1"/>
</dbReference>
<reference evidence="4 5" key="1">
    <citation type="journal article" date="2014" name="Int. J. Syst. Evol. Microbiol.">
        <title>Listeria floridensis sp. nov., Listeria aquatica sp. nov., Listeria cornellensis sp. nov., Listeria riparia sp. nov. and Listeria grandensis sp. nov., from agricultural and natural environments.</title>
        <authorList>
            <person name="den Bakker H.C."/>
            <person name="Warchocki S."/>
            <person name="Wright E.M."/>
            <person name="Allred A.F."/>
            <person name="Ahlstrom C."/>
            <person name="Manuel C.S."/>
            <person name="Stasiewicz M.J."/>
            <person name="Burrell A."/>
            <person name="Roof S."/>
            <person name="Strawn L."/>
            <person name="Fortes E.D."/>
            <person name="Nightingale K.K."/>
            <person name="Kephart D."/>
            <person name="Wiedmann M."/>
        </authorList>
    </citation>
    <scope>NUCLEOTIDE SEQUENCE [LARGE SCALE GENOMIC DNA]</scope>
    <source>
        <strain evidence="5">FSL F6-971</strain>
    </source>
</reference>
<dbReference type="OrthoDB" id="2364027at2"/>
<accession>W7BSA1</accession>
<feature type="domain" description="DUF4352" evidence="3">
    <location>
        <begin position="38"/>
        <end position="145"/>
    </location>
</feature>
<feature type="signal peptide" evidence="2">
    <location>
        <begin position="1"/>
        <end position="23"/>
    </location>
</feature>
<dbReference type="RefSeq" id="WP_036066526.1">
    <property type="nucleotide sequence ID" value="NZ_AODD01000013.1"/>
</dbReference>
<evidence type="ECO:0000313" key="4">
    <source>
        <dbReference type="EMBL" id="EUJ23148.1"/>
    </source>
</evidence>
<evidence type="ECO:0000313" key="5">
    <source>
        <dbReference type="Proteomes" id="UP000019253"/>
    </source>
</evidence>
<dbReference type="EMBL" id="AODD01000013">
    <property type="protein sequence ID" value="EUJ23148.1"/>
    <property type="molecule type" value="Genomic_DNA"/>
</dbReference>
<organism evidence="4 5">
    <name type="scientific">Listeria grandensis FSL F6-0971</name>
    <dbReference type="NCBI Taxonomy" id="1265819"/>
    <lineage>
        <taxon>Bacteria</taxon>
        <taxon>Bacillati</taxon>
        <taxon>Bacillota</taxon>
        <taxon>Bacilli</taxon>
        <taxon>Bacillales</taxon>
        <taxon>Listeriaceae</taxon>
        <taxon>Listeria</taxon>
    </lineage>
</organism>
<gene>
    <name evidence="4" type="ORF">PGRAN_09456</name>
</gene>
<dbReference type="InterPro" id="IPR029051">
    <property type="entry name" value="DUF4352"/>
</dbReference>
<name>W7BSA1_9LIST</name>
<evidence type="ECO:0000256" key="2">
    <source>
        <dbReference type="SAM" id="SignalP"/>
    </source>
</evidence>
<sequence length="161" mass="17623">MKKVIIFALAAVLLAGCSNTASGDKNEVKTEQKAVKRELNKAKTVNEIVMKITNATTIKDDTLEQGQEMLQLKFEIKNGSKAEYGIGSGDFYIQDEAGKKYTMTGREDNFGAAIKAGATLKGNGYYAVPKNAKKLTVVYDQVMNKAKDKKTISWFIGTPTK</sequence>
<keyword evidence="5" id="KW-1185">Reference proteome</keyword>